<dbReference type="PROSITE" id="PS50263">
    <property type="entry name" value="CN_HYDROLASE"/>
    <property type="match status" value="1"/>
</dbReference>
<dbReference type="EMBL" id="QGGW01000016">
    <property type="protein sequence ID" value="PWK55587.1"/>
    <property type="molecule type" value="Genomic_DNA"/>
</dbReference>
<evidence type="ECO:0000259" key="1">
    <source>
        <dbReference type="PROSITE" id="PS50263"/>
    </source>
</evidence>
<dbReference type="CDD" id="cd07574">
    <property type="entry name" value="nitrilase_Rim1_like"/>
    <property type="match status" value="1"/>
</dbReference>
<name>A0A316GL80_9RHOB</name>
<feature type="domain" description="CN hydrolase" evidence="1">
    <location>
        <begin position="1"/>
        <end position="262"/>
    </location>
</feature>
<dbReference type="InterPro" id="IPR003010">
    <property type="entry name" value="C-N_Hydrolase"/>
</dbReference>
<dbReference type="RefSeq" id="WP_109670994.1">
    <property type="nucleotide sequence ID" value="NZ_QGGW01000016.1"/>
</dbReference>
<dbReference type="Pfam" id="PF00795">
    <property type="entry name" value="CN_hydrolase"/>
    <property type="match status" value="1"/>
</dbReference>
<comment type="caution">
    <text evidence="2">The sequence shown here is derived from an EMBL/GenBank/DDBJ whole genome shotgun (WGS) entry which is preliminary data.</text>
</comment>
<gene>
    <name evidence="2" type="ORF">C7455_11621</name>
</gene>
<protein>
    <submittedName>
        <fullName evidence="2">Putative amidohydrolase</fullName>
    </submittedName>
</protein>
<dbReference type="Gene3D" id="3.60.110.10">
    <property type="entry name" value="Carbon-nitrogen hydrolase"/>
    <property type="match status" value="1"/>
</dbReference>
<keyword evidence="2" id="KW-0378">Hydrolase</keyword>
<keyword evidence="3" id="KW-1185">Reference proteome</keyword>
<dbReference type="PANTHER" id="PTHR23088">
    <property type="entry name" value="NITRILASE-RELATED"/>
    <property type="match status" value="1"/>
</dbReference>
<sequence>MKIAAAAYPLDRFDTWIDYAEKQIAWVREAAQAGADLLVFPEYARMELAALTGAAHDLEASLHAAAALAERADHLMADLAQGYGVHILCPSGPVFDEGRARPVNRAWLLGPDSEAPFLAYQDKQVMTRFERETWNVVPGDPLEVIDTPLGRIGILICYDAEFPLLGRALIEQGAEILLVPSCTDTVHGYNRVRIGAMARALEGQCVVVQSPTVGDAPWSPAVDENVGAAGIFGPPDLGFPEDGIMAQGALNDPGWVIAEIDLAAIARVRAKGAVFNHAHWPESVTRADVAGRRSDLP</sequence>
<dbReference type="OrthoDB" id="9811121at2"/>
<dbReference type="Proteomes" id="UP000245708">
    <property type="component" value="Unassembled WGS sequence"/>
</dbReference>
<dbReference type="AlphaFoldDB" id="A0A316GL80"/>
<evidence type="ECO:0000313" key="2">
    <source>
        <dbReference type="EMBL" id="PWK55587.1"/>
    </source>
</evidence>
<dbReference type="SUPFAM" id="SSF56317">
    <property type="entry name" value="Carbon-nitrogen hydrolase"/>
    <property type="match status" value="1"/>
</dbReference>
<accession>A0A316GL80</accession>
<evidence type="ECO:0000313" key="3">
    <source>
        <dbReference type="Proteomes" id="UP000245708"/>
    </source>
</evidence>
<dbReference type="GO" id="GO:0016787">
    <property type="term" value="F:hydrolase activity"/>
    <property type="evidence" value="ECO:0007669"/>
    <property type="project" value="UniProtKB-KW"/>
</dbReference>
<dbReference type="InterPro" id="IPR036526">
    <property type="entry name" value="C-N_Hydrolase_sf"/>
</dbReference>
<reference evidence="2 3" key="1">
    <citation type="submission" date="2018-05" db="EMBL/GenBank/DDBJ databases">
        <title>Genomic Encyclopedia of Type Strains, Phase IV (KMG-IV): sequencing the most valuable type-strain genomes for metagenomic binning, comparative biology and taxonomic classification.</title>
        <authorList>
            <person name="Goeker M."/>
        </authorList>
    </citation>
    <scope>NUCLEOTIDE SEQUENCE [LARGE SCALE GENOMIC DNA]</scope>
    <source>
        <strain evidence="2 3">DSM 16097</strain>
    </source>
</reference>
<proteinExistence type="predicted"/>
<organism evidence="2 3">
    <name type="scientific">Roseicyclus mahoneyensis</name>
    <dbReference type="NCBI Taxonomy" id="164332"/>
    <lineage>
        <taxon>Bacteria</taxon>
        <taxon>Pseudomonadati</taxon>
        <taxon>Pseudomonadota</taxon>
        <taxon>Alphaproteobacteria</taxon>
        <taxon>Rhodobacterales</taxon>
        <taxon>Roseobacteraceae</taxon>
        <taxon>Roseicyclus</taxon>
    </lineage>
</organism>
<dbReference type="PANTHER" id="PTHR23088:SF50">
    <property type="entry name" value="HYDROLASE YHCX"/>
    <property type="match status" value="1"/>
</dbReference>